<reference evidence="1" key="1">
    <citation type="submission" date="2006-10" db="EMBL/GenBank/DDBJ databases">
        <authorList>
            <person name="Amadeo P."/>
            <person name="Zhao Q."/>
            <person name="Wortman J."/>
            <person name="Fraser-Liggett C."/>
            <person name="Carlton J."/>
        </authorList>
    </citation>
    <scope>NUCLEOTIDE SEQUENCE</scope>
    <source>
        <strain evidence="1">G3</strain>
    </source>
</reference>
<dbReference type="VEuPathDB" id="TrichDB:TVAGG3_0590680"/>
<dbReference type="EMBL" id="DS113357">
    <property type="protein sequence ID" value="EAY09470.1"/>
    <property type="molecule type" value="Genomic_DNA"/>
</dbReference>
<proteinExistence type="predicted"/>
<dbReference type="InParanoid" id="A2ED19"/>
<evidence type="ECO:0000313" key="1">
    <source>
        <dbReference type="EMBL" id="EAY09470.1"/>
    </source>
</evidence>
<sequence length="219" mass="25858">MLPLLAFRTAYNADDDNIGLPIPTKLGLLRIGIDRNSAEESDDDNWHLDFSKSDAFKHFAIDYHSNDEEDDDNWYVGLSYHSPWGKFSIGYHSNDEEDDENIRIWADLATKIGRFGFEYHNAAEEDDDNIHWTWGPVDFDLELNEDKKVRAKKPVRINKELLKRWIMKHGRRSFPRMYKKHALPKFAAKKLVTPKTNGWINPPWFENWARAYLPIFKYL</sequence>
<dbReference type="AlphaFoldDB" id="A2ED19"/>
<protein>
    <submittedName>
        <fullName evidence="1">Uncharacterized protein</fullName>
    </submittedName>
</protein>
<dbReference type="KEGG" id="tva:4767389"/>
<gene>
    <name evidence="1" type="ORF">TVAG_126310</name>
</gene>
<dbReference type="RefSeq" id="XP_001321693.1">
    <property type="nucleotide sequence ID" value="XM_001321658.1"/>
</dbReference>
<accession>A2ED19</accession>
<evidence type="ECO:0000313" key="2">
    <source>
        <dbReference type="Proteomes" id="UP000001542"/>
    </source>
</evidence>
<dbReference type="Proteomes" id="UP000001542">
    <property type="component" value="Unassembled WGS sequence"/>
</dbReference>
<keyword evidence="2" id="KW-1185">Reference proteome</keyword>
<organism evidence="1 2">
    <name type="scientific">Trichomonas vaginalis (strain ATCC PRA-98 / G3)</name>
    <dbReference type="NCBI Taxonomy" id="412133"/>
    <lineage>
        <taxon>Eukaryota</taxon>
        <taxon>Metamonada</taxon>
        <taxon>Parabasalia</taxon>
        <taxon>Trichomonadida</taxon>
        <taxon>Trichomonadidae</taxon>
        <taxon>Trichomonas</taxon>
    </lineage>
</organism>
<dbReference type="VEuPathDB" id="TrichDB:TVAG_126310"/>
<reference evidence="1" key="2">
    <citation type="journal article" date="2007" name="Science">
        <title>Draft genome sequence of the sexually transmitted pathogen Trichomonas vaginalis.</title>
        <authorList>
            <person name="Carlton J.M."/>
            <person name="Hirt R.P."/>
            <person name="Silva J.C."/>
            <person name="Delcher A.L."/>
            <person name="Schatz M."/>
            <person name="Zhao Q."/>
            <person name="Wortman J.R."/>
            <person name="Bidwell S.L."/>
            <person name="Alsmark U.C.M."/>
            <person name="Besteiro S."/>
            <person name="Sicheritz-Ponten T."/>
            <person name="Noel C.J."/>
            <person name="Dacks J.B."/>
            <person name="Foster P.G."/>
            <person name="Simillion C."/>
            <person name="Van de Peer Y."/>
            <person name="Miranda-Saavedra D."/>
            <person name="Barton G.J."/>
            <person name="Westrop G.D."/>
            <person name="Mueller S."/>
            <person name="Dessi D."/>
            <person name="Fiori P.L."/>
            <person name="Ren Q."/>
            <person name="Paulsen I."/>
            <person name="Zhang H."/>
            <person name="Bastida-Corcuera F.D."/>
            <person name="Simoes-Barbosa A."/>
            <person name="Brown M.T."/>
            <person name="Hayes R.D."/>
            <person name="Mukherjee M."/>
            <person name="Okumura C.Y."/>
            <person name="Schneider R."/>
            <person name="Smith A.J."/>
            <person name="Vanacova S."/>
            <person name="Villalvazo M."/>
            <person name="Haas B.J."/>
            <person name="Pertea M."/>
            <person name="Feldblyum T.V."/>
            <person name="Utterback T.R."/>
            <person name="Shu C.L."/>
            <person name="Osoegawa K."/>
            <person name="de Jong P.J."/>
            <person name="Hrdy I."/>
            <person name="Horvathova L."/>
            <person name="Zubacova Z."/>
            <person name="Dolezal P."/>
            <person name="Malik S.B."/>
            <person name="Logsdon J.M. Jr."/>
            <person name="Henze K."/>
            <person name="Gupta A."/>
            <person name="Wang C.C."/>
            <person name="Dunne R.L."/>
            <person name="Upcroft J.A."/>
            <person name="Upcroft P."/>
            <person name="White O."/>
            <person name="Salzberg S.L."/>
            <person name="Tang P."/>
            <person name="Chiu C.-H."/>
            <person name="Lee Y.-S."/>
            <person name="Embley T.M."/>
            <person name="Coombs G.H."/>
            <person name="Mottram J.C."/>
            <person name="Tachezy J."/>
            <person name="Fraser-Liggett C.M."/>
            <person name="Johnson P.J."/>
        </authorList>
    </citation>
    <scope>NUCLEOTIDE SEQUENCE [LARGE SCALE GENOMIC DNA]</scope>
    <source>
        <strain evidence="1">G3</strain>
    </source>
</reference>
<name>A2ED19_TRIV3</name>